<keyword evidence="3" id="KW-1185">Reference proteome</keyword>
<evidence type="ECO:0000256" key="1">
    <source>
        <dbReference type="SAM" id="MobiDB-lite"/>
    </source>
</evidence>
<proteinExistence type="predicted"/>
<reference evidence="2 3" key="1">
    <citation type="submission" date="2013-12" db="EMBL/GenBank/DDBJ databases">
        <title>Draft genome of the parsitic nematode Ancylostoma duodenale.</title>
        <authorList>
            <person name="Mitreva M."/>
        </authorList>
    </citation>
    <scope>NUCLEOTIDE SEQUENCE [LARGE SCALE GENOMIC DNA]</scope>
    <source>
        <strain evidence="2 3">Zhejiang</strain>
    </source>
</reference>
<sequence length="159" mass="18645">MRWLAINPATHKNVGKNSPSTSTSAIAKAYDPLKVPEPRKVLFDGWRKPVDEKRSMCQDPDRRIVLHFPDRDERRWISSHKEYAPPCIYERYRLSIEVLPLDDDKEVEEEDDLSWTSGERAERRKSTRRKKAAHSSSVQRVSHIKEDWVDGVDLKLHEI</sequence>
<organism evidence="2 3">
    <name type="scientific">Ancylostoma duodenale</name>
    <dbReference type="NCBI Taxonomy" id="51022"/>
    <lineage>
        <taxon>Eukaryota</taxon>
        <taxon>Metazoa</taxon>
        <taxon>Ecdysozoa</taxon>
        <taxon>Nematoda</taxon>
        <taxon>Chromadorea</taxon>
        <taxon>Rhabditida</taxon>
        <taxon>Rhabditina</taxon>
        <taxon>Rhabditomorpha</taxon>
        <taxon>Strongyloidea</taxon>
        <taxon>Ancylostomatidae</taxon>
        <taxon>Ancylostomatinae</taxon>
        <taxon>Ancylostoma</taxon>
    </lineage>
</organism>
<protein>
    <submittedName>
        <fullName evidence="2">Uncharacterized protein</fullName>
    </submittedName>
</protein>
<dbReference type="OrthoDB" id="5866517at2759"/>
<name>A0A0C2H6B0_9BILA</name>
<dbReference type="AlphaFoldDB" id="A0A0C2H6B0"/>
<feature type="region of interest" description="Disordered" evidence="1">
    <location>
        <begin position="105"/>
        <end position="141"/>
    </location>
</feature>
<evidence type="ECO:0000313" key="2">
    <source>
        <dbReference type="EMBL" id="KIH64951.1"/>
    </source>
</evidence>
<accession>A0A0C2H6B0</accession>
<gene>
    <name evidence="2" type="ORF">ANCDUO_04733</name>
</gene>
<dbReference type="EMBL" id="KN727793">
    <property type="protein sequence ID" value="KIH64951.1"/>
    <property type="molecule type" value="Genomic_DNA"/>
</dbReference>
<dbReference type="Proteomes" id="UP000054047">
    <property type="component" value="Unassembled WGS sequence"/>
</dbReference>
<evidence type="ECO:0000313" key="3">
    <source>
        <dbReference type="Proteomes" id="UP000054047"/>
    </source>
</evidence>